<feature type="non-terminal residue" evidence="2">
    <location>
        <position position="1"/>
    </location>
</feature>
<protein>
    <submittedName>
        <fullName evidence="2">Uncharacterized protein</fullName>
    </submittedName>
</protein>
<comment type="caution">
    <text evidence="2">The sequence shown here is derived from an EMBL/GenBank/DDBJ whole genome shotgun (WGS) entry which is preliminary data.</text>
</comment>
<feature type="coiled-coil region" evidence="1">
    <location>
        <begin position="305"/>
        <end position="352"/>
    </location>
</feature>
<evidence type="ECO:0000256" key="1">
    <source>
        <dbReference type="SAM" id="Coils"/>
    </source>
</evidence>
<dbReference type="AlphaFoldDB" id="A0A0F9CGY4"/>
<name>A0A0F9CGY4_9ZZZZ</name>
<organism evidence="2">
    <name type="scientific">marine sediment metagenome</name>
    <dbReference type="NCBI Taxonomy" id="412755"/>
    <lineage>
        <taxon>unclassified sequences</taxon>
        <taxon>metagenomes</taxon>
        <taxon>ecological metagenomes</taxon>
    </lineage>
</organism>
<proteinExistence type="predicted"/>
<sequence length="462" mass="51868">KGRTLNGYKKELTDANAKYEIAKTDKESRIKEKTRDIQAYVAGDSEPQLIKKRELTVATLAEIEAERKNVLDQQFQRQTDIDALNGLKGDQIKREAVLASDTSGTEKLRAEVETLRQKDADLRTEVARLAGEVRNRKVNGESTKNELAELLLRRSRIQKEYTIANCDTQEDITYQALEHTRLCNYAGEDLRKAATITLNAFNEGREDHLTNIRERGNAVQATIKDLQLLIDDQGRELAKTIDAHLKAEAGLLETDEDDDARLMEIAEEIRACPGKKPEDDEEWLALERAIPQATLALGPSVADVLEELETRKSGAEAMRDKYSDALRAADTVAQGKERLAELDGEQKELAQKIVTNNGKLHRIREYVRAESQLITDKVNGRFNVLEFRLFKLRKNGEVQECCDAMVEGIPYAELSAGETISADVDGSTVLGTYYDIRAPLFVDECEQLTPTIEAPTQIIELH</sequence>
<reference evidence="2" key="1">
    <citation type="journal article" date="2015" name="Nature">
        <title>Complex archaea that bridge the gap between prokaryotes and eukaryotes.</title>
        <authorList>
            <person name="Spang A."/>
            <person name="Saw J.H."/>
            <person name="Jorgensen S.L."/>
            <person name="Zaremba-Niedzwiedzka K."/>
            <person name="Martijn J."/>
            <person name="Lind A.E."/>
            <person name="van Eijk R."/>
            <person name="Schleper C."/>
            <person name="Guy L."/>
            <person name="Ettema T.J."/>
        </authorList>
    </citation>
    <scope>NUCLEOTIDE SEQUENCE</scope>
</reference>
<accession>A0A0F9CGY4</accession>
<evidence type="ECO:0000313" key="2">
    <source>
        <dbReference type="EMBL" id="KKL04951.1"/>
    </source>
</evidence>
<keyword evidence="1" id="KW-0175">Coiled coil</keyword>
<dbReference type="EMBL" id="LAZR01044319">
    <property type="protein sequence ID" value="KKL04951.1"/>
    <property type="molecule type" value="Genomic_DNA"/>
</dbReference>
<feature type="non-terminal residue" evidence="2">
    <location>
        <position position="462"/>
    </location>
</feature>
<gene>
    <name evidence="2" type="ORF">LCGC14_2610930</name>
</gene>